<reference evidence="3 4" key="1">
    <citation type="submission" date="2024-11" db="EMBL/GenBank/DDBJ databases">
        <title>Adaptive evolution of stress response genes in parasites aligns with host niche diversity.</title>
        <authorList>
            <person name="Hahn C."/>
            <person name="Resl P."/>
        </authorList>
    </citation>
    <scope>NUCLEOTIDE SEQUENCE [LARGE SCALE GENOMIC DNA]</scope>
    <source>
        <strain evidence="3">EGGRZ-B1_66</strain>
        <tissue evidence="3">Body</tissue>
    </source>
</reference>
<organism evidence="3 4">
    <name type="scientific">Cichlidogyrus casuarinus</name>
    <dbReference type="NCBI Taxonomy" id="1844966"/>
    <lineage>
        <taxon>Eukaryota</taxon>
        <taxon>Metazoa</taxon>
        <taxon>Spiralia</taxon>
        <taxon>Lophotrochozoa</taxon>
        <taxon>Platyhelminthes</taxon>
        <taxon>Monogenea</taxon>
        <taxon>Monopisthocotylea</taxon>
        <taxon>Dactylogyridea</taxon>
        <taxon>Ancyrocephalidae</taxon>
        <taxon>Cichlidogyrus</taxon>
    </lineage>
</organism>
<keyword evidence="2" id="KW-1133">Transmembrane helix</keyword>
<keyword evidence="2" id="KW-0812">Transmembrane</keyword>
<keyword evidence="4" id="KW-1185">Reference proteome</keyword>
<feature type="coiled-coil region" evidence="1">
    <location>
        <begin position="14"/>
        <end position="41"/>
    </location>
</feature>
<keyword evidence="1" id="KW-0175">Coiled coil</keyword>
<dbReference type="AlphaFoldDB" id="A0ABD2QD13"/>
<evidence type="ECO:0000313" key="4">
    <source>
        <dbReference type="Proteomes" id="UP001626550"/>
    </source>
</evidence>
<sequence>MVKIYTADPKLGKAESVDKRVAALNRQLRSLEVVKEALEVSEHCRLLFIMLLLSSTIISCVVGVHGY</sequence>
<evidence type="ECO:0000256" key="1">
    <source>
        <dbReference type="SAM" id="Coils"/>
    </source>
</evidence>
<name>A0ABD2QD13_9PLAT</name>
<feature type="transmembrane region" description="Helical" evidence="2">
    <location>
        <begin position="46"/>
        <end position="66"/>
    </location>
</feature>
<proteinExistence type="predicted"/>
<comment type="caution">
    <text evidence="3">The sequence shown here is derived from an EMBL/GenBank/DDBJ whole genome shotgun (WGS) entry which is preliminary data.</text>
</comment>
<dbReference type="EMBL" id="JBJKFK010000384">
    <property type="protein sequence ID" value="KAL3317430.1"/>
    <property type="molecule type" value="Genomic_DNA"/>
</dbReference>
<accession>A0ABD2QD13</accession>
<gene>
    <name evidence="3" type="ORF">Ciccas_003920</name>
</gene>
<evidence type="ECO:0008006" key="5">
    <source>
        <dbReference type="Google" id="ProtNLM"/>
    </source>
</evidence>
<dbReference type="Proteomes" id="UP001626550">
    <property type="component" value="Unassembled WGS sequence"/>
</dbReference>
<protein>
    <recommendedName>
        <fullName evidence="5">Guanine nucleotide-binding protein subunit gamma</fullName>
    </recommendedName>
</protein>
<evidence type="ECO:0000256" key="2">
    <source>
        <dbReference type="SAM" id="Phobius"/>
    </source>
</evidence>
<evidence type="ECO:0000313" key="3">
    <source>
        <dbReference type="EMBL" id="KAL3317430.1"/>
    </source>
</evidence>
<keyword evidence="2" id="KW-0472">Membrane</keyword>